<feature type="domain" description="Glucosyltransferase 3-like N-terminal" evidence="2">
    <location>
        <begin position="20"/>
        <end position="155"/>
    </location>
</feature>
<dbReference type="AlphaFoldDB" id="A0A7W8CX12"/>
<accession>A0A7W8CX12</accession>
<evidence type="ECO:0000259" key="3">
    <source>
        <dbReference type="Pfam" id="PF26337"/>
    </source>
</evidence>
<dbReference type="Gene3D" id="3.40.50.2000">
    <property type="entry name" value="Glycogen Phosphorylase B"/>
    <property type="match status" value="2"/>
</dbReference>
<evidence type="ECO:0000259" key="2">
    <source>
        <dbReference type="Pfam" id="PF26334"/>
    </source>
</evidence>
<feature type="domain" description="Glucosyltransferase 3-like C-terminal" evidence="3">
    <location>
        <begin position="174"/>
        <end position="338"/>
    </location>
</feature>
<sequence length="350" mass="40619">MKEKIIVLDDTQSRSALTKFNAGSKARSDIDRIFSAYPIYFFGNYNTKKYISRILFYQRAMHRLKKEDPRSIYIMQYPEYILPPLIKRLYQFASAHRTIVYIHDLNSLRIGGDNREAIKEEISRLNTFSVIIAHNRFMHQWLTENGCTRPIVDLNLFDYLAEEPKEKPLRYDIGFAGNLEYEKSKFLYKAMNRNPEVTFEVFGKGWDKKHVEHDNHHYQGTKDPDEIVDCFHSRFGLIWDGDTTDTCAGRYGAYERYNNPHKLSLYMAAGMPAIVWQEAAIADFVKKNGVGIVLHDLNDLHSELAKITPDQYAQMRKNAQAVGDRARAGVFSKTAVRTAVKYLRKEAEHA</sequence>
<keyword evidence="5" id="KW-1185">Reference proteome</keyword>
<dbReference type="Proteomes" id="UP000539953">
    <property type="component" value="Unassembled WGS sequence"/>
</dbReference>
<organism evidence="4 5">
    <name type="scientific">Catenisphaera adipataccumulans</name>
    <dbReference type="NCBI Taxonomy" id="700500"/>
    <lineage>
        <taxon>Bacteria</taxon>
        <taxon>Bacillati</taxon>
        <taxon>Bacillota</taxon>
        <taxon>Erysipelotrichia</taxon>
        <taxon>Erysipelotrichales</taxon>
        <taxon>Erysipelotrichaceae</taxon>
        <taxon>Catenisphaera</taxon>
    </lineage>
</organism>
<reference evidence="4 5" key="1">
    <citation type="submission" date="2020-08" db="EMBL/GenBank/DDBJ databases">
        <title>Genomic Encyclopedia of Type Strains, Phase IV (KMG-IV): sequencing the most valuable type-strain genomes for metagenomic binning, comparative biology and taxonomic classification.</title>
        <authorList>
            <person name="Goeker M."/>
        </authorList>
    </citation>
    <scope>NUCLEOTIDE SEQUENCE [LARGE SCALE GENOMIC DNA]</scope>
    <source>
        <strain evidence="4 5">DSM 25799</strain>
    </source>
</reference>
<evidence type="ECO:0000256" key="1">
    <source>
        <dbReference type="ARBA" id="ARBA00022679"/>
    </source>
</evidence>
<dbReference type="InterPro" id="IPR058592">
    <property type="entry name" value="Gtf3_C"/>
</dbReference>
<gene>
    <name evidence="4" type="ORF">HNQ47_000901</name>
</gene>
<dbReference type="Pfam" id="PF26334">
    <property type="entry name" value="Gtf3_N"/>
    <property type="match status" value="1"/>
</dbReference>
<evidence type="ECO:0008006" key="6">
    <source>
        <dbReference type="Google" id="ProtNLM"/>
    </source>
</evidence>
<keyword evidence="1" id="KW-0808">Transferase</keyword>
<dbReference type="EMBL" id="JACHHK010000003">
    <property type="protein sequence ID" value="MBB5182881.1"/>
    <property type="molecule type" value="Genomic_DNA"/>
</dbReference>
<proteinExistence type="predicted"/>
<evidence type="ECO:0000313" key="4">
    <source>
        <dbReference type="EMBL" id="MBB5182881.1"/>
    </source>
</evidence>
<evidence type="ECO:0000313" key="5">
    <source>
        <dbReference type="Proteomes" id="UP000539953"/>
    </source>
</evidence>
<name>A0A7W8CX12_9FIRM</name>
<comment type="caution">
    <text evidence="4">The sequence shown here is derived from an EMBL/GenBank/DDBJ whole genome shotgun (WGS) entry which is preliminary data.</text>
</comment>
<dbReference type="InterPro" id="IPR058591">
    <property type="entry name" value="Gtf3_N"/>
</dbReference>
<dbReference type="Pfam" id="PF26337">
    <property type="entry name" value="Gtf3_C"/>
    <property type="match status" value="1"/>
</dbReference>
<protein>
    <recommendedName>
        <fullName evidence="6">Beta-1,6-galactofuranosyltransferase</fullName>
    </recommendedName>
</protein>
<dbReference type="PIRSF" id="PIRSF007023">
    <property type="entry name" value="UDP-Galf_transf"/>
    <property type="match status" value="1"/>
</dbReference>
<dbReference type="SUPFAM" id="SSF53756">
    <property type="entry name" value="UDP-Glycosyltransferase/glycogen phosphorylase"/>
    <property type="match status" value="1"/>
</dbReference>